<proteinExistence type="inferred from homology"/>
<dbReference type="EMBL" id="JACCFW010000001">
    <property type="protein sequence ID" value="NYJ75063.1"/>
    <property type="molecule type" value="Genomic_DNA"/>
</dbReference>
<dbReference type="AlphaFoldDB" id="A0A853DGA1"/>
<keyword evidence="6" id="KW-1185">Reference proteome</keyword>
<gene>
    <name evidence="5" type="ORF">HNR15_002026</name>
</gene>
<dbReference type="Proteomes" id="UP000571817">
    <property type="component" value="Unassembled WGS sequence"/>
</dbReference>
<dbReference type="InterPro" id="IPR036129">
    <property type="entry name" value="Glycerate_kinase_sf"/>
</dbReference>
<organism evidence="5 6">
    <name type="scientific">Allobranchiibius huperziae</name>
    <dbReference type="NCBI Taxonomy" id="1874116"/>
    <lineage>
        <taxon>Bacteria</taxon>
        <taxon>Bacillati</taxon>
        <taxon>Actinomycetota</taxon>
        <taxon>Actinomycetes</taxon>
        <taxon>Micrococcales</taxon>
        <taxon>Dermacoccaceae</taxon>
        <taxon>Allobranchiibius</taxon>
    </lineage>
</organism>
<keyword evidence="3 5" id="KW-0418">Kinase</keyword>
<comment type="caution">
    <text evidence="5">The sequence shown here is derived from an EMBL/GenBank/DDBJ whole genome shotgun (WGS) entry which is preliminary data.</text>
</comment>
<evidence type="ECO:0000256" key="2">
    <source>
        <dbReference type="ARBA" id="ARBA00022679"/>
    </source>
</evidence>
<evidence type="ECO:0000313" key="5">
    <source>
        <dbReference type="EMBL" id="NYJ75063.1"/>
    </source>
</evidence>
<dbReference type="Pfam" id="PF02595">
    <property type="entry name" value="Gly_kinase"/>
    <property type="match status" value="1"/>
</dbReference>
<evidence type="ECO:0000256" key="4">
    <source>
        <dbReference type="SAM" id="MobiDB-lite"/>
    </source>
</evidence>
<accession>A0A853DGA1</accession>
<evidence type="ECO:0000256" key="1">
    <source>
        <dbReference type="ARBA" id="ARBA00006284"/>
    </source>
</evidence>
<dbReference type="PANTHER" id="PTHR21599:SF0">
    <property type="entry name" value="GLYCERATE KINASE"/>
    <property type="match status" value="1"/>
</dbReference>
<dbReference type="Gene3D" id="3.90.1510.10">
    <property type="entry name" value="Glycerate kinase, domain 2"/>
    <property type="match status" value="1"/>
</dbReference>
<reference evidence="5 6" key="1">
    <citation type="submission" date="2020-07" db="EMBL/GenBank/DDBJ databases">
        <title>Sequencing the genomes of 1000 actinobacteria strains.</title>
        <authorList>
            <person name="Klenk H.-P."/>
        </authorList>
    </citation>
    <scope>NUCLEOTIDE SEQUENCE [LARGE SCALE GENOMIC DNA]</scope>
    <source>
        <strain evidence="5 6">DSM 29531</strain>
    </source>
</reference>
<protein>
    <submittedName>
        <fullName evidence="5">Glycerate kinase</fullName>
        <ecNumber evidence="5">2.7.1.31</ecNumber>
    </submittedName>
</protein>
<name>A0A853DGA1_9MICO</name>
<dbReference type="GO" id="GO:0031388">
    <property type="term" value="P:organic acid phosphorylation"/>
    <property type="evidence" value="ECO:0007669"/>
    <property type="project" value="InterPro"/>
</dbReference>
<dbReference type="InterPro" id="IPR018193">
    <property type="entry name" value="Glyc_kinase_flavodox-like_fold"/>
</dbReference>
<dbReference type="InterPro" id="IPR004381">
    <property type="entry name" value="Glycerate_kinase"/>
</dbReference>
<dbReference type="InterPro" id="IPR018197">
    <property type="entry name" value="Glycerate_kinase_RE-like"/>
</dbReference>
<dbReference type="GO" id="GO:0008887">
    <property type="term" value="F:glycerate kinase activity"/>
    <property type="evidence" value="ECO:0007669"/>
    <property type="project" value="UniProtKB-EC"/>
</dbReference>
<dbReference type="SUPFAM" id="SSF110738">
    <property type="entry name" value="Glycerate kinase I"/>
    <property type="match status" value="1"/>
</dbReference>
<feature type="region of interest" description="Disordered" evidence="4">
    <location>
        <begin position="335"/>
        <end position="354"/>
    </location>
</feature>
<evidence type="ECO:0000256" key="3">
    <source>
        <dbReference type="ARBA" id="ARBA00022777"/>
    </source>
</evidence>
<keyword evidence="2 5" id="KW-0808">Transferase</keyword>
<sequence length="373" mass="38117">MRVLVTCDAIGVATPPEAADLIRAAWLQRAPAVTVDALPLSRGGRGFAAAAARVEGAREEPLAAGGALGTVVLLPDGSAVLEAAQAQADRSSYSVGALLVAAADVPGVRRILVGVGDLRCLDGGLGMLQAMAGRPDDPAETDLGWLRETRVAWRGVPIVAATSHALPMLGFHGAAAHAEEALGLSRQQSQEAENALGEYVDRTRRALPPRRDLLTGKDRRLDREPGAGAGGGVAFGLGLIGAQIRPGAQVSAELAGLDRAVAASDLVVIGEDVFDWRSLQDTVLAHVGEVAAARGRPVVVLSREAHVGRRESASLGVSGVYSAVPAGRLSADVRREGAGSVRGSDGSEASAVPDPSELVAQLAARVAGTWTPA</sequence>
<dbReference type="Gene3D" id="3.40.50.10350">
    <property type="entry name" value="Glycerate kinase, domain 1"/>
    <property type="match status" value="1"/>
</dbReference>
<dbReference type="EC" id="2.7.1.31" evidence="5"/>
<evidence type="ECO:0000313" key="6">
    <source>
        <dbReference type="Proteomes" id="UP000571817"/>
    </source>
</evidence>
<dbReference type="PANTHER" id="PTHR21599">
    <property type="entry name" value="GLYCERATE KINASE"/>
    <property type="match status" value="1"/>
</dbReference>
<comment type="similarity">
    <text evidence="1">Belongs to the glycerate kinase type-1 family.</text>
</comment>
<dbReference type="RefSeq" id="WP_179481430.1">
    <property type="nucleotide sequence ID" value="NZ_JACCFW010000001.1"/>
</dbReference>